<comment type="similarity">
    <text evidence="1">Belongs to the WrbA family.</text>
</comment>
<evidence type="ECO:0000313" key="3">
    <source>
        <dbReference type="Proteomes" id="UP000807469"/>
    </source>
</evidence>
<proteinExistence type="inferred from homology"/>
<sequence>MSSALRPGIAIVIYTLMAILQKLSQKEWSPRVGSLKSSSKFPILEFGCGVRISRKRYGAKEIFTPEILEKMHATGKKPDHPIIEPAALTNYDAFMFGIPIRFGNMPPAEDEHFGMPPGDFELMAAFLGSMQGMIFVPLGYSTGFAQVTKNSTDNKLGPNGGSPWGAGTFVGDAGQLTPSEVELGIARCQGEAFYDVVSHVDFARPSRR</sequence>
<dbReference type="PANTHER" id="PTHR30546">
    <property type="entry name" value="FLAVODOXIN-RELATED PROTEIN WRBA-RELATED"/>
    <property type="match status" value="1"/>
</dbReference>
<protein>
    <submittedName>
        <fullName evidence="2">Uncharacterized protein</fullName>
    </submittedName>
</protein>
<name>A0A9P6CVG0_9AGAR</name>
<dbReference type="SUPFAM" id="SSF52218">
    <property type="entry name" value="Flavoproteins"/>
    <property type="match status" value="1"/>
</dbReference>
<accession>A0A9P6CVG0</accession>
<evidence type="ECO:0000256" key="1">
    <source>
        <dbReference type="ARBA" id="ARBA00006961"/>
    </source>
</evidence>
<reference evidence="2" key="1">
    <citation type="submission" date="2020-11" db="EMBL/GenBank/DDBJ databases">
        <authorList>
            <consortium name="DOE Joint Genome Institute"/>
            <person name="Ahrendt S."/>
            <person name="Riley R."/>
            <person name="Andreopoulos W."/>
            <person name="Labutti K."/>
            <person name="Pangilinan J."/>
            <person name="Ruiz-Duenas F.J."/>
            <person name="Barrasa J.M."/>
            <person name="Sanchez-Garcia M."/>
            <person name="Camarero S."/>
            <person name="Miyauchi S."/>
            <person name="Serrano A."/>
            <person name="Linde D."/>
            <person name="Babiker R."/>
            <person name="Drula E."/>
            <person name="Ayuso-Fernandez I."/>
            <person name="Pacheco R."/>
            <person name="Padilla G."/>
            <person name="Ferreira P."/>
            <person name="Barriuso J."/>
            <person name="Kellner H."/>
            <person name="Castanera R."/>
            <person name="Alfaro M."/>
            <person name="Ramirez L."/>
            <person name="Pisabarro A.G."/>
            <person name="Kuo A."/>
            <person name="Tritt A."/>
            <person name="Lipzen A."/>
            <person name="He G."/>
            <person name="Yan M."/>
            <person name="Ng V."/>
            <person name="Cullen D."/>
            <person name="Martin F."/>
            <person name="Rosso M.-N."/>
            <person name="Henrissat B."/>
            <person name="Hibbett D."/>
            <person name="Martinez A.T."/>
            <person name="Grigoriev I.V."/>
        </authorList>
    </citation>
    <scope>NUCLEOTIDE SEQUENCE</scope>
    <source>
        <strain evidence="2">CIRM-BRFM 674</strain>
    </source>
</reference>
<gene>
    <name evidence="2" type="ORF">BDN70DRAFT_996849</name>
</gene>
<dbReference type="InterPro" id="IPR029039">
    <property type="entry name" value="Flavoprotein-like_sf"/>
</dbReference>
<keyword evidence="3" id="KW-1185">Reference proteome</keyword>
<dbReference type="AlphaFoldDB" id="A0A9P6CVG0"/>
<dbReference type="EMBL" id="MU155363">
    <property type="protein sequence ID" value="KAF9474760.1"/>
    <property type="molecule type" value="Genomic_DNA"/>
</dbReference>
<dbReference type="GO" id="GO:0016020">
    <property type="term" value="C:membrane"/>
    <property type="evidence" value="ECO:0007669"/>
    <property type="project" value="TreeGrafter"/>
</dbReference>
<dbReference type="PANTHER" id="PTHR30546:SF23">
    <property type="entry name" value="FLAVOPROTEIN-LIKE PROTEIN YCP4-RELATED"/>
    <property type="match status" value="1"/>
</dbReference>
<dbReference type="OrthoDB" id="504689at2759"/>
<dbReference type="Gene3D" id="3.40.50.360">
    <property type="match status" value="2"/>
</dbReference>
<dbReference type="GO" id="GO:0003955">
    <property type="term" value="F:NAD(P)H dehydrogenase (quinone) activity"/>
    <property type="evidence" value="ECO:0007669"/>
    <property type="project" value="TreeGrafter"/>
</dbReference>
<dbReference type="Proteomes" id="UP000807469">
    <property type="component" value="Unassembled WGS sequence"/>
</dbReference>
<organism evidence="2 3">
    <name type="scientific">Pholiota conissans</name>
    <dbReference type="NCBI Taxonomy" id="109636"/>
    <lineage>
        <taxon>Eukaryota</taxon>
        <taxon>Fungi</taxon>
        <taxon>Dikarya</taxon>
        <taxon>Basidiomycota</taxon>
        <taxon>Agaricomycotina</taxon>
        <taxon>Agaricomycetes</taxon>
        <taxon>Agaricomycetidae</taxon>
        <taxon>Agaricales</taxon>
        <taxon>Agaricineae</taxon>
        <taxon>Strophariaceae</taxon>
        <taxon>Pholiota</taxon>
    </lineage>
</organism>
<evidence type="ECO:0000313" key="2">
    <source>
        <dbReference type="EMBL" id="KAF9474760.1"/>
    </source>
</evidence>
<comment type="caution">
    <text evidence="2">The sequence shown here is derived from an EMBL/GenBank/DDBJ whole genome shotgun (WGS) entry which is preliminary data.</text>
</comment>